<sequence length="119" mass="13789">MRRGGSTSMHLTESETINASRYADRYFQICCLMRSWRSTCAQYHSTEVLWERRANHRNTGRCGQGRLLDRRQPLGSLRCAETRPPPARRHDSGIIGKTSPPSKTNQRHPYSPFTRMPQK</sequence>
<proteinExistence type="predicted"/>
<organism evidence="3 4">
    <name type="scientific">Helianthus annuus</name>
    <name type="common">Common sunflower</name>
    <dbReference type="NCBI Taxonomy" id="4232"/>
    <lineage>
        <taxon>Eukaryota</taxon>
        <taxon>Viridiplantae</taxon>
        <taxon>Streptophyta</taxon>
        <taxon>Embryophyta</taxon>
        <taxon>Tracheophyta</taxon>
        <taxon>Spermatophyta</taxon>
        <taxon>Magnoliopsida</taxon>
        <taxon>eudicotyledons</taxon>
        <taxon>Gunneridae</taxon>
        <taxon>Pentapetalae</taxon>
        <taxon>asterids</taxon>
        <taxon>campanulids</taxon>
        <taxon>Asterales</taxon>
        <taxon>Asteraceae</taxon>
        <taxon>Asteroideae</taxon>
        <taxon>Heliantheae alliance</taxon>
        <taxon>Heliantheae</taxon>
        <taxon>Helianthus</taxon>
    </lineage>
</organism>
<gene>
    <name evidence="3" type="ORF">HannXRQ_Chr10g0307711</name>
    <name evidence="2" type="ORF">HanXRQr2_Chr10g0453671</name>
</gene>
<evidence type="ECO:0000313" key="3">
    <source>
        <dbReference type="EMBL" id="OTG12260.1"/>
    </source>
</evidence>
<reference evidence="2" key="3">
    <citation type="submission" date="2020-06" db="EMBL/GenBank/DDBJ databases">
        <title>Helianthus annuus Genome sequencing and assembly Release 2.</title>
        <authorList>
            <person name="Gouzy J."/>
            <person name="Langlade N."/>
            <person name="Munos S."/>
        </authorList>
    </citation>
    <scope>NUCLEOTIDE SEQUENCE</scope>
    <source>
        <tissue evidence="2">Leaves</tissue>
    </source>
</reference>
<name>A0A251TME7_HELAN</name>
<evidence type="ECO:0000313" key="2">
    <source>
        <dbReference type="EMBL" id="KAF5787514.1"/>
    </source>
</evidence>
<feature type="region of interest" description="Disordered" evidence="1">
    <location>
        <begin position="73"/>
        <end position="119"/>
    </location>
</feature>
<dbReference type="EMBL" id="MNCJ02000325">
    <property type="protein sequence ID" value="KAF5787514.1"/>
    <property type="molecule type" value="Genomic_DNA"/>
</dbReference>
<reference evidence="3" key="2">
    <citation type="submission" date="2017-02" db="EMBL/GenBank/DDBJ databases">
        <title>Sunflower complete genome.</title>
        <authorList>
            <person name="Langlade N."/>
            <person name="Munos S."/>
        </authorList>
    </citation>
    <scope>NUCLEOTIDE SEQUENCE [LARGE SCALE GENOMIC DNA]</scope>
    <source>
        <tissue evidence="3">Leaves</tissue>
    </source>
</reference>
<dbReference type="AlphaFoldDB" id="A0A251TME7"/>
<dbReference type="Gramene" id="mRNA:HanXRQr2_Chr10g0453671">
    <property type="protein sequence ID" value="mRNA:HanXRQr2_Chr10g0453671"/>
    <property type="gene ID" value="HanXRQr2_Chr10g0453671"/>
</dbReference>
<dbReference type="EMBL" id="CM007899">
    <property type="protein sequence ID" value="OTG12260.1"/>
    <property type="molecule type" value="Genomic_DNA"/>
</dbReference>
<protein>
    <submittedName>
        <fullName evidence="3">Uncharacterized protein</fullName>
    </submittedName>
</protein>
<feature type="compositionally biased region" description="Polar residues" evidence="1">
    <location>
        <begin position="99"/>
        <end position="108"/>
    </location>
</feature>
<accession>A0A251TME7</accession>
<reference evidence="2 4" key="1">
    <citation type="journal article" date="2017" name="Nature">
        <title>The sunflower genome provides insights into oil metabolism, flowering and Asterid evolution.</title>
        <authorList>
            <person name="Badouin H."/>
            <person name="Gouzy J."/>
            <person name="Grassa C.J."/>
            <person name="Murat F."/>
            <person name="Staton S.E."/>
            <person name="Cottret L."/>
            <person name="Lelandais-Briere C."/>
            <person name="Owens G.L."/>
            <person name="Carrere S."/>
            <person name="Mayjonade B."/>
            <person name="Legrand L."/>
            <person name="Gill N."/>
            <person name="Kane N.C."/>
            <person name="Bowers J.E."/>
            <person name="Hubner S."/>
            <person name="Bellec A."/>
            <person name="Berard A."/>
            <person name="Berges H."/>
            <person name="Blanchet N."/>
            <person name="Boniface M.C."/>
            <person name="Brunel D."/>
            <person name="Catrice O."/>
            <person name="Chaidir N."/>
            <person name="Claudel C."/>
            <person name="Donnadieu C."/>
            <person name="Faraut T."/>
            <person name="Fievet G."/>
            <person name="Helmstetter N."/>
            <person name="King M."/>
            <person name="Knapp S.J."/>
            <person name="Lai Z."/>
            <person name="Le Paslier M.C."/>
            <person name="Lippi Y."/>
            <person name="Lorenzon L."/>
            <person name="Mandel J.R."/>
            <person name="Marage G."/>
            <person name="Marchand G."/>
            <person name="Marquand E."/>
            <person name="Bret-Mestries E."/>
            <person name="Morien E."/>
            <person name="Nambeesan S."/>
            <person name="Nguyen T."/>
            <person name="Pegot-Espagnet P."/>
            <person name="Pouilly N."/>
            <person name="Raftis F."/>
            <person name="Sallet E."/>
            <person name="Schiex T."/>
            <person name="Thomas J."/>
            <person name="Vandecasteele C."/>
            <person name="Vares D."/>
            <person name="Vear F."/>
            <person name="Vautrin S."/>
            <person name="Crespi M."/>
            <person name="Mangin B."/>
            <person name="Burke J.M."/>
            <person name="Salse J."/>
            <person name="Munos S."/>
            <person name="Vincourt P."/>
            <person name="Rieseberg L.H."/>
            <person name="Langlade N.B."/>
        </authorList>
    </citation>
    <scope>NUCLEOTIDE SEQUENCE [LARGE SCALE GENOMIC DNA]</scope>
    <source>
        <strain evidence="4">cv. SF193</strain>
        <tissue evidence="2">Leaves</tissue>
    </source>
</reference>
<evidence type="ECO:0000256" key="1">
    <source>
        <dbReference type="SAM" id="MobiDB-lite"/>
    </source>
</evidence>
<dbReference type="InParanoid" id="A0A251TME7"/>
<evidence type="ECO:0000313" key="4">
    <source>
        <dbReference type="Proteomes" id="UP000215914"/>
    </source>
</evidence>
<keyword evidence="4" id="KW-1185">Reference proteome</keyword>
<dbReference type="Proteomes" id="UP000215914">
    <property type="component" value="Chromosome 10"/>
</dbReference>